<dbReference type="EMBL" id="KE344611">
    <property type="protein sequence ID" value="EXB70620.1"/>
    <property type="molecule type" value="Genomic_DNA"/>
</dbReference>
<dbReference type="InterPro" id="IPR051886">
    <property type="entry name" value="Seed_Dev/Stress_Resp_Reg"/>
</dbReference>
<dbReference type="InterPro" id="IPR025422">
    <property type="entry name" value="TGA_domain"/>
</dbReference>
<feature type="domain" description="DOG1" evidence="1">
    <location>
        <begin position="1"/>
        <end position="151"/>
    </location>
</feature>
<organism evidence="2 3">
    <name type="scientific">Morus notabilis</name>
    <dbReference type="NCBI Taxonomy" id="981085"/>
    <lineage>
        <taxon>Eukaryota</taxon>
        <taxon>Viridiplantae</taxon>
        <taxon>Streptophyta</taxon>
        <taxon>Embryophyta</taxon>
        <taxon>Tracheophyta</taxon>
        <taxon>Spermatophyta</taxon>
        <taxon>Magnoliopsida</taxon>
        <taxon>eudicotyledons</taxon>
        <taxon>Gunneridae</taxon>
        <taxon>Pentapetalae</taxon>
        <taxon>rosids</taxon>
        <taxon>fabids</taxon>
        <taxon>Rosales</taxon>
        <taxon>Moraceae</taxon>
        <taxon>Moreae</taxon>
        <taxon>Morus</taxon>
    </lineage>
</organism>
<evidence type="ECO:0000313" key="3">
    <source>
        <dbReference type="Proteomes" id="UP000030645"/>
    </source>
</evidence>
<accession>W9RDB6</accession>
<dbReference type="PANTHER" id="PTHR46354:SF7">
    <property type="entry name" value="PROTEIN DOG1-LIKE 1"/>
    <property type="match status" value="1"/>
</dbReference>
<keyword evidence="3" id="KW-1185">Reference proteome</keyword>
<dbReference type="STRING" id="981085.W9RDB6"/>
<name>W9RDB6_9ROSA</name>
<protein>
    <recommendedName>
        <fullName evidence="1">DOG1 domain-containing protein</fullName>
    </recommendedName>
</protein>
<dbReference type="GO" id="GO:0006351">
    <property type="term" value="P:DNA-templated transcription"/>
    <property type="evidence" value="ECO:0007669"/>
    <property type="project" value="InterPro"/>
</dbReference>
<evidence type="ECO:0000313" key="2">
    <source>
        <dbReference type="EMBL" id="EXB70620.1"/>
    </source>
</evidence>
<dbReference type="PANTHER" id="PTHR46354">
    <property type="entry name" value="DOG1 DOMAIN-CONTAINING PROTEIN"/>
    <property type="match status" value="1"/>
</dbReference>
<reference evidence="3" key="1">
    <citation type="submission" date="2013-01" db="EMBL/GenBank/DDBJ databases">
        <title>Draft Genome Sequence of a Mulberry Tree, Morus notabilis C.K. Schneid.</title>
        <authorList>
            <person name="He N."/>
            <person name="Zhao S."/>
        </authorList>
    </citation>
    <scope>NUCLEOTIDE SEQUENCE</scope>
</reference>
<gene>
    <name evidence="2" type="ORF">L484_023805</name>
</gene>
<proteinExistence type="predicted"/>
<dbReference type="AlphaFoldDB" id="W9RDB6"/>
<dbReference type="GO" id="GO:0043565">
    <property type="term" value="F:sequence-specific DNA binding"/>
    <property type="evidence" value="ECO:0007669"/>
    <property type="project" value="InterPro"/>
</dbReference>
<sequence length="151" mass="17232">MRELPRSAPPVATVCTHPKQCRIDQACPEGNRALRVLHLPTLLPLPKRRRVLLLPLLMRAVDELQRQTIREEERLTARLAGLQEDMADQPISAIAKGIDWIGEMSGEIEKVLNEHERSMVEVLEEDDKLRLNTLKEILGILHPVQGVDFWP</sequence>
<dbReference type="Proteomes" id="UP000030645">
    <property type="component" value="Unassembled WGS sequence"/>
</dbReference>
<evidence type="ECO:0000259" key="1">
    <source>
        <dbReference type="PROSITE" id="PS51806"/>
    </source>
</evidence>
<dbReference type="PROSITE" id="PS51806">
    <property type="entry name" value="DOG1"/>
    <property type="match status" value="1"/>
</dbReference>